<dbReference type="eggNOG" id="COG4625">
    <property type="taxonomic scope" value="Bacteria"/>
</dbReference>
<dbReference type="GO" id="GO:0019867">
    <property type="term" value="C:outer membrane"/>
    <property type="evidence" value="ECO:0007669"/>
    <property type="project" value="InterPro"/>
</dbReference>
<keyword evidence="3" id="KW-1185">Reference proteome</keyword>
<dbReference type="KEGG" id="paca:ID47_08875"/>
<evidence type="ECO:0000259" key="1">
    <source>
        <dbReference type="PROSITE" id="PS51208"/>
    </source>
</evidence>
<protein>
    <recommendedName>
        <fullName evidence="1">Autotransporter domain-containing protein</fullName>
    </recommendedName>
</protein>
<dbReference type="Pfam" id="PF03797">
    <property type="entry name" value="Autotransporter"/>
    <property type="match status" value="1"/>
</dbReference>
<organism evidence="2 3">
    <name type="scientific">Candidatus Odyssella acanthamoebae</name>
    <dbReference type="NCBI Taxonomy" id="91604"/>
    <lineage>
        <taxon>Bacteria</taxon>
        <taxon>Pseudomonadati</taxon>
        <taxon>Pseudomonadota</taxon>
        <taxon>Alphaproteobacteria</taxon>
        <taxon>Holosporales</taxon>
        <taxon>Candidatus Paracaedibacteraceae</taxon>
        <taxon>Candidatus Odyssella</taxon>
    </lineage>
</organism>
<dbReference type="InterPro" id="IPR006315">
    <property type="entry name" value="OM_autotransptr_brl_dom"/>
</dbReference>
<dbReference type="Proteomes" id="UP000028926">
    <property type="component" value="Chromosome"/>
</dbReference>
<reference evidence="2 3" key="1">
    <citation type="submission" date="2014-07" db="EMBL/GenBank/DDBJ databases">
        <title>Comparative genomic insights into amoeba endosymbionts belonging to the families of Holosporaceae and Candidatus Midichloriaceae within Rickettsiales.</title>
        <authorList>
            <person name="Wang Z."/>
            <person name="Wu M."/>
        </authorList>
    </citation>
    <scope>NUCLEOTIDE SEQUENCE [LARGE SCALE GENOMIC DNA]</scope>
    <source>
        <strain evidence="2">PRA3</strain>
    </source>
</reference>
<dbReference type="OrthoDB" id="9804931at2"/>
<dbReference type="HOGENOM" id="CLU_1131989_0_0_5"/>
<dbReference type="SMART" id="SM00869">
    <property type="entry name" value="Autotransporter"/>
    <property type="match status" value="1"/>
</dbReference>
<dbReference type="SUPFAM" id="SSF103515">
    <property type="entry name" value="Autotransporter"/>
    <property type="match status" value="1"/>
</dbReference>
<evidence type="ECO:0000313" key="3">
    <source>
        <dbReference type="Proteomes" id="UP000028926"/>
    </source>
</evidence>
<dbReference type="InterPro" id="IPR036709">
    <property type="entry name" value="Autotransporte_beta_dom_sf"/>
</dbReference>
<sequence>MGVDYKVRNNLLVGVTAGYQYMNYRFRHGIGVGNIRSYQMGLYGSWQAYKNWYVDGLVSYGYNLFKGKRILNFARFTQQASQRHPGQQVGALFETGYDVKLDNKLFLTPLLSFGTLYQHEAHYREQEAGTLGLVVAPQRSTFYQSKAGAQLSKLIKQRDTELYGYIKLSYNHIQAFGKQKLTLNFKGNDEQFTVYGANKPANLVSPTVGLTTLFKNKVYLTADYSGNFGKKYRSHEAFIKIGKKF</sequence>
<feature type="domain" description="Autotransporter" evidence="1">
    <location>
        <begin position="1"/>
        <end position="245"/>
    </location>
</feature>
<accession>A0A077AXT3</accession>
<proteinExistence type="predicted"/>
<name>A0A077AXT3_9PROT</name>
<dbReference type="PROSITE" id="PS51208">
    <property type="entry name" value="AUTOTRANSPORTER"/>
    <property type="match status" value="1"/>
</dbReference>
<dbReference type="NCBIfam" id="TIGR01414">
    <property type="entry name" value="autotrans_barl"/>
    <property type="match status" value="1"/>
</dbReference>
<gene>
    <name evidence="2" type="ORF">ID47_08875</name>
</gene>
<dbReference type="EMBL" id="CP008941">
    <property type="protein sequence ID" value="AIK96819.1"/>
    <property type="molecule type" value="Genomic_DNA"/>
</dbReference>
<dbReference type="Gene3D" id="2.40.128.130">
    <property type="entry name" value="Autotransporter beta-domain"/>
    <property type="match status" value="1"/>
</dbReference>
<dbReference type="InterPro" id="IPR005546">
    <property type="entry name" value="Autotransporte_beta"/>
</dbReference>
<dbReference type="AlphaFoldDB" id="A0A077AXT3"/>
<evidence type="ECO:0000313" key="2">
    <source>
        <dbReference type="EMBL" id="AIK96819.1"/>
    </source>
</evidence>
<dbReference type="RefSeq" id="WP_038465550.1">
    <property type="nucleotide sequence ID" value="NZ_CP008941.1"/>
</dbReference>